<dbReference type="PANTHER" id="PTHR47331:SF1">
    <property type="entry name" value="GAG-LIKE PROTEIN"/>
    <property type="match status" value="1"/>
</dbReference>
<evidence type="ECO:0008006" key="3">
    <source>
        <dbReference type="Google" id="ProtNLM"/>
    </source>
</evidence>
<reference evidence="1 2" key="1">
    <citation type="journal article" date="2019" name="Sci. Rep.">
        <title>Orb-weaving spider Araneus ventricosus genome elucidates the spidroin gene catalogue.</title>
        <authorList>
            <person name="Kono N."/>
            <person name="Nakamura H."/>
            <person name="Ohtoshi R."/>
            <person name="Moran D.A.P."/>
            <person name="Shinohara A."/>
            <person name="Yoshida Y."/>
            <person name="Fujiwara M."/>
            <person name="Mori M."/>
            <person name="Tomita M."/>
            <person name="Arakawa K."/>
        </authorList>
    </citation>
    <scope>NUCLEOTIDE SEQUENCE [LARGE SCALE GENOMIC DNA]</scope>
</reference>
<dbReference type="PANTHER" id="PTHR47331">
    <property type="entry name" value="PHD-TYPE DOMAIN-CONTAINING PROTEIN"/>
    <property type="match status" value="1"/>
</dbReference>
<comment type="caution">
    <text evidence="1">The sequence shown here is derived from an EMBL/GenBank/DDBJ whole genome shotgun (WGS) entry which is preliminary data.</text>
</comment>
<dbReference type="Gene3D" id="3.30.420.10">
    <property type="entry name" value="Ribonuclease H-like superfamily/Ribonuclease H"/>
    <property type="match status" value="1"/>
</dbReference>
<organism evidence="1 2">
    <name type="scientific">Araneus ventricosus</name>
    <name type="common">Orbweaver spider</name>
    <name type="synonym">Epeira ventricosa</name>
    <dbReference type="NCBI Taxonomy" id="182803"/>
    <lineage>
        <taxon>Eukaryota</taxon>
        <taxon>Metazoa</taxon>
        <taxon>Ecdysozoa</taxon>
        <taxon>Arthropoda</taxon>
        <taxon>Chelicerata</taxon>
        <taxon>Arachnida</taxon>
        <taxon>Araneae</taxon>
        <taxon>Araneomorphae</taxon>
        <taxon>Entelegynae</taxon>
        <taxon>Araneoidea</taxon>
        <taxon>Araneidae</taxon>
        <taxon>Araneus</taxon>
    </lineage>
</organism>
<evidence type="ECO:0000313" key="2">
    <source>
        <dbReference type="Proteomes" id="UP000499080"/>
    </source>
</evidence>
<dbReference type="InterPro" id="IPR012337">
    <property type="entry name" value="RNaseH-like_sf"/>
</dbReference>
<dbReference type="GO" id="GO:0003676">
    <property type="term" value="F:nucleic acid binding"/>
    <property type="evidence" value="ECO:0007669"/>
    <property type="project" value="InterPro"/>
</dbReference>
<dbReference type="AlphaFoldDB" id="A0A4Y2RR81"/>
<dbReference type="EMBL" id="BGPR01018128">
    <property type="protein sequence ID" value="GBN78324.1"/>
    <property type="molecule type" value="Genomic_DNA"/>
</dbReference>
<gene>
    <name evidence="1" type="ORF">AVEN_65409_1</name>
</gene>
<dbReference type="OrthoDB" id="6431584at2759"/>
<dbReference type="SUPFAM" id="SSF53098">
    <property type="entry name" value="Ribonuclease H-like"/>
    <property type="match status" value="1"/>
</dbReference>
<evidence type="ECO:0000313" key="1">
    <source>
        <dbReference type="EMBL" id="GBN78324.1"/>
    </source>
</evidence>
<name>A0A4Y2RR81_ARAVE</name>
<proteinExistence type="predicted"/>
<keyword evidence="2" id="KW-1185">Reference proteome</keyword>
<accession>A0A4Y2RR81</accession>
<dbReference type="Proteomes" id="UP000499080">
    <property type="component" value="Unassembled WGS sequence"/>
</dbReference>
<dbReference type="InterPro" id="IPR036397">
    <property type="entry name" value="RNaseH_sf"/>
</dbReference>
<sequence length="194" mass="22160">MLAWIFPFYNKLRKIASDSSKTLSVSELEKAEISLMILIQKESFKDVNDDKLKKLRPIIDCNGLIRAKTNISNRDDTNDFKFPIILPSDHTVVKLLIMNAHNDLLHAGPLYLRNGPKAYIVLYTCAVYRAIHLELITSLTTEVFLQSLRRFIARRGRPTTIYSDNGTNFKGAERLLHALDWDGILSKAAEEKIQ</sequence>
<protein>
    <recommendedName>
        <fullName evidence="3">Integrase catalytic domain-containing protein</fullName>
    </recommendedName>
</protein>